<proteinExistence type="predicted"/>
<dbReference type="InterPro" id="IPR050232">
    <property type="entry name" value="FBL13/AtMIF1-like"/>
</dbReference>
<dbReference type="PANTHER" id="PTHR31900">
    <property type="entry name" value="F-BOX/RNI SUPERFAMILY PROTEIN-RELATED"/>
    <property type="match status" value="1"/>
</dbReference>
<evidence type="ECO:0000313" key="3">
    <source>
        <dbReference type="RefSeq" id="XP_009790746.1"/>
    </source>
</evidence>
<dbReference type="InterPro" id="IPR055411">
    <property type="entry name" value="LRR_FXL15/At3g58940/PEG3-like"/>
</dbReference>
<dbReference type="Proteomes" id="UP000189701">
    <property type="component" value="Unplaced"/>
</dbReference>
<dbReference type="eggNOG" id="ENOG502QVFC">
    <property type="taxonomic scope" value="Eukaryota"/>
</dbReference>
<reference evidence="2" key="1">
    <citation type="journal article" date="2013" name="Genome Biol.">
        <title>Reference genomes and transcriptomes of Nicotiana sylvestris and Nicotiana tomentosiformis.</title>
        <authorList>
            <person name="Sierro N."/>
            <person name="Battey J.N."/>
            <person name="Ouadi S."/>
            <person name="Bovet L."/>
            <person name="Goepfert S."/>
            <person name="Bakaher N."/>
            <person name="Peitsch M.C."/>
            <person name="Ivanov N.V."/>
        </authorList>
    </citation>
    <scope>NUCLEOTIDE SEQUENCE [LARGE SCALE GENOMIC DNA]</scope>
</reference>
<gene>
    <name evidence="3" type="primary">LOC104238155</name>
</gene>
<dbReference type="AlphaFoldDB" id="A0A1U7XM97"/>
<dbReference type="RefSeq" id="XP_009790746.1">
    <property type="nucleotide sequence ID" value="XM_009792444.1"/>
</dbReference>
<dbReference type="Gene3D" id="3.80.10.10">
    <property type="entry name" value="Ribonuclease Inhibitor"/>
    <property type="match status" value="1"/>
</dbReference>
<dbReference type="KEGG" id="nsy:104238155"/>
<protein>
    <submittedName>
        <fullName evidence="3">F-box/LRR-repeat protein At3g03360-like isoform X1</fullName>
    </submittedName>
</protein>
<evidence type="ECO:0000259" key="1">
    <source>
        <dbReference type="Pfam" id="PF24758"/>
    </source>
</evidence>
<dbReference type="SUPFAM" id="SSF52047">
    <property type="entry name" value="RNI-like"/>
    <property type="match status" value="1"/>
</dbReference>
<keyword evidence="2" id="KW-1185">Reference proteome</keyword>
<dbReference type="PANTHER" id="PTHR31900:SF32">
    <property type="entry name" value="F-BOX_RNI_FBD-LIKE DOMAIN PROTEIN"/>
    <property type="match status" value="1"/>
</dbReference>
<accession>A0A1U7XM97</accession>
<reference evidence="3" key="2">
    <citation type="submission" date="2025-08" db="UniProtKB">
        <authorList>
            <consortium name="RefSeq"/>
        </authorList>
    </citation>
    <scope>IDENTIFICATION</scope>
    <source>
        <tissue evidence="3">Leaf</tissue>
    </source>
</reference>
<dbReference type="GeneID" id="104238155"/>
<evidence type="ECO:0000313" key="2">
    <source>
        <dbReference type="Proteomes" id="UP000189701"/>
    </source>
</evidence>
<sequence>MSNRDFEFIISLWISFAVERNVEDVVFLCSFDDEELYYKWPLLSMCTCSSLITLDWSCCTFDKESIIEWKSLKSLKLQYILFDDDDIVNLLSCCPALETMELSLFEGFRRVEITSSNLKRLTLASHKWPCSGNEDSLEIFAPHLQHLDISGALGHIKCRLVNVSSLVTASLTFDICCTADDSAEDDIEEESCRDYHQVFRNLVRDYLRKLSYAIELTIGSWLAEVVFMLQLEGLALPQLRCKCLTLKLQVSKHTLYGITSLLDASPLLETLNIHIEYEFGYEHCQLELSYLAEGDDTNLLCWIPNIVFSSLKNIKIVDCIQRCEWATCSKGWSEGDFDKLIELSKFLLKNAVVLEKFVIVAKRRKCRKCSESCASQFLTRLAKTLLDSPRSSKNFVITYQESALDD</sequence>
<name>A0A1U7XM97_NICSY</name>
<organism evidence="2 3">
    <name type="scientific">Nicotiana sylvestris</name>
    <name type="common">Wood tobacco</name>
    <name type="synonym">South American tobacco</name>
    <dbReference type="NCBI Taxonomy" id="4096"/>
    <lineage>
        <taxon>Eukaryota</taxon>
        <taxon>Viridiplantae</taxon>
        <taxon>Streptophyta</taxon>
        <taxon>Embryophyta</taxon>
        <taxon>Tracheophyta</taxon>
        <taxon>Spermatophyta</taxon>
        <taxon>Magnoliopsida</taxon>
        <taxon>eudicotyledons</taxon>
        <taxon>Gunneridae</taxon>
        <taxon>Pentapetalae</taxon>
        <taxon>asterids</taxon>
        <taxon>lamiids</taxon>
        <taxon>Solanales</taxon>
        <taxon>Solanaceae</taxon>
        <taxon>Nicotianoideae</taxon>
        <taxon>Nicotianeae</taxon>
        <taxon>Nicotiana</taxon>
    </lineage>
</organism>
<dbReference type="InterPro" id="IPR032675">
    <property type="entry name" value="LRR_dom_sf"/>
</dbReference>
<dbReference type="Pfam" id="PF24758">
    <property type="entry name" value="LRR_At5g56370"/>
    <property type="match status" value="1"/>
</dbReference>
<feature type="domain" description="F-box/LRR-repeat protein 15/At3g58940/PEG3-like LRR" evidence="1">
    <location>
        <begin position="12"/>
        <end position="153"/>
    </location>
</feature>